<accession>A0A1B2DEG5</accession>
<dbReference type="PROSITE" id="PS51462">
    <property type="entry name" value="NUDIX"/>
    <property type="match status" value="1"/>
</dbReference>
<dbReference type="PANTHER" id="PTHR10885:SF20">
    <property type="entry name" value="NUDIX HYDROLASE DOMAIN-CONTAINING PROTEIN"/>
    <property type="match status" value="1"/>
</dbReference>
<organism evidence="2">
    <name type="scientific">Paenibacillus sp. BIHB 4019</name>
    <dbReference type="NCBI Taxonomy" id="1870819"/>
    <lineage>
        <taxon>Bacteria</taxon>
        <taxon>Bacillati</taxon>
        <taxon>Bacillota</taxon>
        <taxon>Bacilli</taxon>
        <taxon>Bacillales</taxon>
        <taxon>Paenibacillaceae</taxon>
        <taxon>Paenibacillus</taxon>
    </lineage>
</organism>
<dbReference type="AlphaFoldDB" id="A0A1B2DEG5"/>
<evidence type="ECO:0000313" key="2">
    <source>
        <dbReference type="EMBL" id="ANY66090.1"/>
    </source>
</evidence>
<dbReference type="Gene3D" id="3.90.79.10">
    <property type="entry name" value="Nucleoside Triphosphate Pyrophosphohydrolase"/>
    <property type="match status" value="1"/>
</dbReference>
<proteinExistence type="predicted"/>
<keyword evidence="2" id="KW-0378">Hydrolase</keyword>
<evidence type="ECO:0000259" key="1">
    <source>
        <dbReference type="PROSITE" id="PS51462"/>
    </source>
</evidence>
<gene>
    <name evidence="2" type="ORF">BBD42_06180</name>
</gene>
<dbReference type="GO" id="GO:0009240">
    <property type="term" value="P:isopentenyl diphosphate biosynthetic process"/>
    <property type="evidence" value="ECO:0007669"/>
    <property type="project" value="TreeGrafter"/>
</dbReference>
<dbReference type="Pfam" id="PF00293">
    <property type="entry name" value="NUDIX"/>
    <property type="match status" value="1"/>
</dbReference>
<dbReference type="SUPFAM" id="SSF55811">
    <property type="entry name" value="Nudix"/>
    <property type="match status" value="1"/>
</dbReference>
<name>A0A1B2DEG5_9BACL</name>
<reference evidence="2" key="1">
    <citation type="submission" date="2016-08" db="EMBL/GenBank/DDBJ databases">
        <title>Complete Genome Seqeunce of Paenibacillus sp. BIHB 4019 from tea rhizoplane.</title>
        <authorList>
            <person name="Thakur R."/>
            <person name="Swarnkar M.K."/>
            <person name="Gulati A."/>
        </authorList>
    </citation>
    <scope>NUCLEOTIDE SEQUENCE [LARGE SCALE GENOMIC DNA]</scope>
    <source>
        <strain evidence="2">BIHB4019</strain>
    </source>
</reference>
<dbReference type="CDD" id="cd04692">
    <property type="entry name" value="NUDIX_Hydrolase"/>
    <property type="match status" value="1"/>
</dbReference>
<dbReference type="InterPro" id="IPR015797">
    <property type="entry name" value="NUDIX_hydrolase-like_dom_sf"/>
</dbReference>
<feature type="domain" description="Nudix hydrolase" evidence="1">
    <location>
        <begin position="29"/>
        <end position="173"/>
    </location>
</feature>
<sequence length="210" mass="23832">MTEEYFDIYDEQMNPIGTATRSETHAKGYWHRSFHCWLTRKEEDRRYVRFQLRQSSKDTCPDCYDITVAGHLSAGETMRDAARELQEEIGVTASFDDLIPLGQLREDTVGTAGGVSFIDREVSDVFGFVCSLPLMELQLQAEEVAGVYEADLEELLQLFEHERSELVVSGVAVSQDGGQIPSVRSVRVEQFVPRKAEYYASVMRALRDCT</sequence>
<dbReference type="EMBL" id="CP016808">
    <property type="protein sequence ID" value="ANY66090.1"/>
    <property type="molecule type" value="Genomic_DNA"/>
</dbReference>
<dbReference type="RefSeq" id="WP_099517466.1">
    <property type="nucleotide sequence ID" value="NZ_CP016808.1"/>
</dbReference>
<dbReference type="GO" id="GO:0016787">
    <property type="term" value="F:hydrolase activity"/>
    <property type="evidence" value="ECO:0007669"/>
    <property type="project" value="UniProtKB-KW"/>
</dbReference>
<dbReference type="GO" id="GO:0004452">
    <property type="term" value="F:isopentenyl-diphosphate delta-isomerase activity"/>
    <property type="evidence" value="ECO:0007669"/>
    <property type="project" value="TreeGrafter"/>
</dbReference>
<dbReference type="PANTHER" id="PTHR10885">
    <property type="entry name" value="ISOPENTENYL-DIPHOSPHATE DELTA-ISOMERASE"/>
    <property type="match status" value="1"/>
</dbReference>
<protein>
    <submittedName>
        <fullName evidence="2">NUDIX hydrolase</fullName>
    </submittedName>
</protein>
<dbReference type="InterPro" id="IPR000086">
    <property type="entry name" value="NUDIX_hydrolase_dom"/>
</dbReference>
<dbReference type="GO" id="GO:0005737">
    <property type="term" value="C:cytoplasm"/>
    <property type="evidence" value="ECO:0007669"/>
    <property type="project" value="TreeGrafter"/>
</dbReference>